<evidence type="ECO:0000256" key="8">
    <source>
        <dbReference type="ARBA" id="ARBA00023237"/>
    </source>
</evidence>
<dbReference type="EMBL" id="ACZR01000019">
    <property type="protein sequence ID" value="EEX49547.1"/>
    <property type="molecule type" value="Genomic_DNA"/>
</dbReference>
<dbReference type="HOGENOM" id="CLU_018618_1_0_6"/>
<evidence type="ECO:0000256" key="3">
    <source>
        <dbReference type="ARBA" id="ARBA00015419"/>
    </source>
</evidence>
<evidence type="ECO:0000259" key="12">
    <source>
        <dbReference type="Pfam" id="PF01103"/>
    </source>
</evidence>
<keyword evidence="6 11" id="KW-0732">Signal</keyword>
<comment type="subcellular location">
    <subcellularLocation>
        <location evidence="1">Cell outer membrane</location>
    </subcellularLocation>
</comment>
<proteinExistence type="inferred from homology"/>
<evidence type="ECO:0000256" key="11">
    <source>
        <dbReference type="SAM" id="SignalP"/>
    </source>
</evidence>
<dbReference type="FunFam" id="3.10.20.310:FF:000008">
    <property type="entry name" value="Outer membrane protein, OMP85 family"/>
    <property type="match status" value="1"/>
</dbReference>
<dbReference type="Pfam" id="PF17243">
    <property type="entry name" value="POTRA_TamA_1"/>
    <property type="match status" value="1"/>
</dbReference>
<feature type="domain" description="Bacterial surface antigen (D15)" evidence="12">
    <location>
        <begin position="291"/>
        <end position="586"/>
    </location>
</feature>
<evidence type="ECO:0000256" key="1">
    <source>
        <dbReference type="ARBA" id="ARBA00004442"/>
    </source>
</evidence>
<evidence type="ECO:0000256" key="6">
    <source>
        <dbReference type="ARBA" id="ARBA00022729"/>
    </source>
</evidence>
<feature type="chain" id="PRO_5003000728" description="Translocation and assembly module subunit TamA" evidence="11">
    <location>
        <begin position="26"/>
        <end position="588"/>
    </location>
</feature>
<evidence type="ECO:0000256" key="10">
    <source>
        <dbReference type="ARBA" id="ARBA00093548"/>
    </source>
</evidence>
<evidence type="ECO:0000313" key="16">
    <source>
        <dbReference type="Proteomes" id="UP000005519"/>
    </source>
</evidence>
<protein>
    <recommendedName>
        <fullName evidence="3">Translocation and assembly module subunit TamA</fullName>
    </recommendedName>
    <alternativeName>
        <fullName evidence="9">Autotransporter assembly factor TamA</fullName>
    </alternativeName>
</protein>
<dbReference type="GO" id="GO:0009306">
    <property type="term" value="P:protein secretion"/>
    <property type="evidence" value="ECO:0007669"/>
    <property type="project" value="TreeGrafter"/>
</dbReference>
<dbReference type="AlphaFoldDB" id="C9PSC8"/>
<evidence type="ECO:0000256" key="4">
    <source>
        <dbReference type="ARBA" id="ARBA00022452"/>
    </source>
</evidence>
<feature type="signal peptide" evidence="11">
    <location>
        <begin position="1"/>
        <end position="25"/>
    </location>
</feature>
<dbReference type="STRING" id="667128.HMPREF0621_1902"/>
<accession>C9PSC8</accession>
<evidence type="ECO:0000256" key="7">
    <source>
        <dbReference type="ARBA" id="ARBA00023136"/>
    </source>
</evidence>
<dbReference type="PANTHER" id="PTHR12815">
    <property type="entry name" value="SORTING AND ASSEMBLY MACHINERY SAMM50 PROTEIN FAMILY MEMBER"/>
    <property type="match status" value="1"/>
</dbReference>
<evidence type="ECO:0000313" key="15">
    <source>
        <dbReference type="EMBL" id="EEX49547.1"/>
    </source>
</evidence>
<evidence type="ECO:0000256" key="5">
    <source>
        <dbReference type="ARBA" id="ARBA00022692"/>
    </source>
</evidence>
<reference evidence="15 16" key="1">
    <citation type="submission" date="2009-10" db="EMBL/GenBank/DDBJ databases">
        <authorList>
            <person name="Muzny D."/>
            <person name="Qin X."/>
            <person name="Deng J."/>
            <person name="Jiang H."/>
            <person name="Liu Y."/>
            <person name="Qu J."/>
            <person name="Song X.-Z."/>
            <person name="Zhang L."/>
            <person name="Thornton R."/>
            <person name="Coyle M."/>
            <person name="Francisco L."/>
            <person name="Jackson L."/>
            <person name="Javaid M."/>
            <person name="Korchina V."/>
            <person name="Kovar C."/>
            <person name="Mata R."/>
            <person name="Mathew T."/>
            <person name="Ngo R."/>
            <person name="Nguyen L."/>
            <person name="Nguyen N."/>
            <person name="Okwuonu G."/>
            <person name="Ongeri F."/>
            <person name="Pham C."/>
            <person name="Simmons D."/>
            <person name="Wilczek-Boney K."/>
            <person name="Hale W."/>
            <person name="Jakkamsetti A."/>
            <person name="Pham P."/>
            <person name="Ruth R."/>
            <person name="San Lucas F."/>
            <person name="Warren J."/>
            <person name="Zhang J."/>
            <person name="Zhao Z."/>
            <person name="Zhou C."/>
            <person name="Zhu D."/>
            <person name="Lee S."/>
            <person name="Bess C."/>
            <person name="Blankenburg K."/>
            <person name="Forbes L."/>
            <person name="Fu Q."/>
            <person name="Gubbala S."/>
            <person name="Hirani K."/>
            <person name="Jayaseelan J.C."/>
            <person name="Lara F."/>
            <person name="Munidasa M."/>
            <person name="Palculict T."/>
            <person name="Patil S."/>
            <person name="Pu L.-L."/>
            <person name="Saada N."/>
            <person name="Tang L."/>
            <person name="Weissenberger G."/>
            <person name="Zhu Y."/>
            <person name="Hemphill L."/>
            <person name="Shang Y."/>
            <person name="Youmans B."/>
            <person name="Ayvaz T."/>
            <person name="Ross M."/>
            <person name="Santibanez J."/>
            <person name="Aqrawi P."/>
            <person name="Gross S."/>
            <person name="Joshi V."/>
            <person name="Fowler G."/>
            <person name="Nazareth L."/>
            <person name="Reid J."/>
            <person name="Worley K."/>
            <person name="Petrosino J."/>
            <person name="Highlander S."/>
            <person name="Gibbs R."/>
        </authorList>
    </citation>
    <scope>NUCLEOTIDE SEQUENCE [LARGE SCALE GENOMIC DNA]</scope>
    <source>
        <strain evidence="15 16">ATCC 43325</strain>
    </source>
</reference>
<dbReference type="GO" id="GO:0097347">
    <property type="term" value="C:TAM protein secretion complex"/>
    <property type="evidence" value="ECO:0007669"/>
    <property type="project" value="TreeGrafter"/>
</dbReference>
<dbReference type="InterPro" id="IPR000184">
    <property type="entry name" value="Bac_surfAg_D15"/>
</dbReference>
<comment type="similarity">
    <text evidence="2">Belongs to the TamA family.</text>
</comment>
<dbReference type="Gene3D" id="2.40.160.50">
    <property type="entry name" value="membrane protein fhac: a member of the omp85/tpsb transporter family"/>
    <property type="match status" value="1"/>
</dbReference>
<dbReference type="RefSeq" id="WP_005764141.1">
    <property type="nucleotide sequence ID" value="NZ_GG704812.1"/>
</dbReference>
<gene>
    <name evidence="15" type="primary">ytfM</name>
    <name evidence="15" type="ORF">HMPREF0621_1902</name>
</gene>
<dbReference type="InterPro" id="IPR039910">
    <property type="entry name" value="D15-like"/>
</dbReference>
<dbReference type="InterPro" id="IPR035243">
    <property type="entry name" value="TamA_POTRA_Dom_1"/>
</dbReference>
<keyword evidence="4" id="KW-1134">Transmembrane beta strand</keyword>
<evidence type="ECO:0000259" key="14">
    <source>
        <dbReference type="Pfam" id="PF17243"/>
    </source>
</evidence>
<feature type="domain" description="POTRA" evidence="13">
    <location>
        <begin position="201"/>
        <end position="268"/>
    </location>
</feature>
<organism evidence="15 16">
    <name type="scientific">Pasteurella dagmatis ATCC 43325</name>
    <dbReference type="NCBI Taxonomy" id="667128"/>
    <lineage>
        <taxon>Bacteria</taxon>
        <taxon>Pseudomonadati</taxon>
        <taxon>Pseudomonadota</taxon>
        <taxon>Gammaproteobacteria</taxon>
        <taxon>Pasteurellales</taxon>
        <taxon>Pasteurellaceae</taxon>
        <taxon>Pasteurella</taxon>
    </lineage>
</organism>
<dbReference type="Pfam" id="PF01103">
    <property type="entry name" value="Omp85"/>
    <property type="match status" value="1"/>
</dbReference>
<keyword evidence="16" id="KW-1185">Reference proteome</keyword>
<dbReference type="Gene3D" id="3.10.20.310">
    <property type="entry name" value="membrane protein fhac"/>
    <property type="match status" value="3"/>
</dbReference>
<dbReference type="InterPro" id="IPR010827">
    <property type="entry name" value="BamA/TamA_POTRA"/>
</dbReference>
<dbReference type="Proteomes" id="UP000005519">
    <property type="component" value="Unassembled WGS sequence"/>
</dbReference>
<evidence type="ECO:0000256" key="2">
    <source>
        <dbReference type="ARBA" id="ARBA00010248"/>
    </source>
</evidence>
<comment type="caution">
    <text evidence="15">The sequence shown here is derived from an EMBL/GenBank/DDBJ whole genome shotgun (WGS) entry which is preliminary data.</text>
</comment>
<sequence>MKLFRNKVALSIANMLIISTLFVSATSFAQVKTEVIGIKNSTLKENVTIYINLIDEYDADGSDRHKELVEDAINKGLRAYGYYHSTVAFQLKQLPNKKDDIPAHLLLATVDIGEPVKIAATDVLIEGDAKNDTEFNKFKNNVPAKGTIVNHETYDNYKDSLQKIALSRGYFDADFTRSRLEIMPSKYQAWWRLTYDSGERYHIGEITFENSQIREDYLRNMSNVKSGDPYLINDLSKLTNNYTSSNWFSSVLLQPELDDDNKLVNVNVMLRPRKKNSMEVGIGWASDVGPRLQLGWNKPWINNRGHSFRTNLYVSAPKQSLEATYKMPLLKNPLNYYYEMSTGFENEKINDTNTFASTFAALRYWNHAAGWQHSLGLRVRYDSFTQANVKDKTLLVYPTASLRRTRLQGGLFPTWGDRQNITVDFGRTWWLSDVDFFKVQASSLWVRTYAQNHRIVTRLELGWLHTKDIQRIPPAIRFFAGGDRSVRGYGYKKISPKNAQGKLIGASRLLTGSFEYQYQVYPDWWLATFGDTGLAANTFKREELRYGAGMGVRWASPVGAIKFDIATPIRDKDNSKNIHFYIGLGAEL</sequence>
<dbReference type="OrthoDB" id="9803054at2"/>
<comment type="subunit">
    <text evidence="10">Interacts with TamB to form the translocation and assembly module (TAM).</text>
</comment>
<keyword evidence="8" id="KW-0998">Cell outer membrane</keyword>
<keyword evidence="5" id="KW-0812">Transmembrane</keyword>
<dbReference type="PANTHER" id="PTHR12815:SF47">
    <property type="entry name" value="TRANSLOCATION AND ASSEMBLY MODULE SUBUNIT TAMA"/>
    <property type="match status" value="1"/>
</dbReference>
<evidence type="ECO:0000256" key="9">
    <source>
        <dbReference type="ARBA" id="ARBA00033063"/>
    </source>
</evidence>
<feature type="domain" description="TamA POTRA" evidence="14">
    <location>
        <begin position="34"/>
        <end position="95"/>
    </location>
</feature>
<name>C9PSC8_9PAST</name>
<dbReference type="GO" id="GO:0009279">
    <property type="term" value="C:cell outer membrane"/>
    <property type="evidence" value="ECO:0007669"/>
    <property type="project" value="UniProtKB-SubCell"/>
</dbReference>
<keyword evidence="7" id="KW-0472">Membrane</keyword>
<dbReference type="Pfam" id="PF07244">
    <property type="entry name" value="POTRA"/>
    <property type="match status" value="1"/>
</dbReference>
<evidence type="ECO:0000259" key="13">
    <source>
        <dbReference type="Pfam" id="PF07244"/>
    </source>
</evidence>